<reference evidence="13 14" key="1">
    <citation type="submission" date="2018-06" db="EMBL/GenBank/DDBJ databases">
        <authorList>
            <consortium name="Pathogen Informatics"/>
            <person name="Doyle S."/>
        </authorList>
    </citation>
    <scope>NUCLEOTIDE SEQUENCE [LARGE SCALE GENOMIC DNA]</scope>
    <source>
        <strain evidence="13 14">NCTC10994</strain>
    </source>
</reference>
<organism evidence="13 14">
    <name type="scientific">Rhodococcus coprophilus</name>
    <dbReference type="NCBI Taxonomy" id="38310"/>
    <lineage>
        <taxon>Bacteria</taxon>
        <taxon>Bacillati</taxon>
        <taxon>Actinomycetota</taxon>
        <taxon>Actinomycetes</taxon>
        <taxon>Mycobacteriales</taxon>
        <taxon>Nocardiaceae</taxon>
        <taxon>Rhodococcus</taxon>
    </lineage>
</organism>
<dbReference type="InterPro" id="IPR005829">
    <property type="entry name" value="Sugar_transporter_CS"/>
</dbReference>
<feature type="transmembrane region" description="Helical" evidence="11">
    <location>
        <begin position="30"/>
        <end position="49"/>
    </location>
</feature>
<dbReference type="InterPro" id="IPR020846">
    <property type="entry name" value="MFS_dom"/>
</dbReference>
<feature type="transmembrane region" description="Helical" evidence="11">
    <location>
        <begin position="405"/>
        <end position="425"/>
    </location>
</feature>
<evidence type="ECO:0000256" key="8">
    <source>
        <dbReference type="ARBA" id="ARBA00023136"/>
    </source>
</evidence>
<evidence type="ECO:0000259" key="12">
    <source>
        <dbReference type="PROSITE" id="PS50850"/>
    </source>
</evidence>
<feature type="transmembrane region" description="Helical" evidence="11">
    <location>
        <begin position="247"/>
        <end position="269"/>
    </location>
</feature>
<dbReference type="InterPro" id="IPR036259">
    <property type="entry name" value="MFS_trans_sf"/>
</dbReference>
<evidence type="ECO:0000256" key="11">
    <source>
        <dbReference type="SAM" id="Phobius"/>
    </source>
</evidence>
<dbReference type="InterPro" id="IPR011701">
    <property type="entry name" value="MFS"/>
</dbReference>
<evidence type="ECO:0000256" key="7">
    <source>
        <dbReference type="ARBA" id="ARBA00022989"/>
    </source>
</evidence>
<accession>A0A2X4U4K8</accession>
<dbReference type="FunFam" id="1.20.1250.20:FF:000001">
    <property type="entry name" value="Dicarboxylate MFS transporter"/>
    <property type="match status" value="1"/>
</dbReference>
<keyword evidence="4" id="KW-1003">Cell membrane</keyword>
<keyword evidence="8 11" id="KW-0472">Membrane</keyword>
<dbReference type="Pfam" id="PF07690">
    <property type="entry name" value="MFS_1"/>
    <property type="match status" value="1"/>
</dbReference>
<evidence type="ECO:0000256" key="4">
    <source>
        <dbReference type="ARBA" id="ARBA00022475"/>
    </source>
</evidence>
<dbReference type="PANTHER" id="PTHR43045:SF1">
    <property type="entry name" value="SHIKIMATE TRANSPORTER"/>
    <property type="match status" value="1"/>
</dbReference>
<feature type="transmembrane region" description="Helical" evidence="11">
    <location>
        <begin position="55"/>
        <end position="79"/>
    </location>
</feature>
<dbReference type="Proteomes" id="UP000249091">
    <property type="component" value="Chromosome 1"/>
</dbReference>
<feature type="transmembrane region" description="Helical" evidence="11">
    <location>
        <begin position="156"/>
        <end position="177"/>
    </location>
</feature>
<evidence type="ECO:0000256" key="9">
    <source>
        <dbReference type="ARBA" id="ARBA00037295"/>
    </source>
</evidence>
<dbReference type="KEGG" id="rcr:NCTC10994_01375"/>
<dbReference type="PROSITE" id="PS00217">
    <property type="entry name" value="SUGAR_TRANSPORT_2"/>
    <property type="match status" value="1"/>
</dbReference>
<feature type="transmembrane region" description="Helical" evidence="11">
    <location>
        <begin position="337"/>
        <end position="356"/>
    </location>
</feature>
<keyword evidence="3" id="KW-0813">Transport</keyword>
<dbReference type="AlphaFoldDB" id="A0A2X4U4K8"/>
<comment type="function">
    <text evidence="9">May be a proton symporter involved in the uptake of osmolytes such as proline and glycine betaine.</text>
</comment>
<dbReference type="STRING" id="1219011.GCA_001895045_02021"/>
<name>A0A2X4U4K8_9NOCA</name>
<feature type="transmembrane region" description="Helical" evidence="11">
    <location>
        <begin position="281"/>
        <end position="301"/>
    </location>
</feature>
<evidence type="ECO:0000256" key="3">
    <source>
        <dbReference type="ARBA" id="ARBA00022448"/>
    </source>
</evidence>
<sequence length="448" mass="46941">MTVLDATPRASAAVARKAALGSFVGTAIEWYDFFIYGTAAALVLGPQFFPGSSDVAGTLAAFATLAVGFVARPIGGVVMGHFGDKIGRKSMLVVSLLLMGFATVAIGLLPNYAAIGVAAPVLLVVLRFIQGLGVGGEWGGAVLVATENAPAGKRGLYGAAPQLGVPAGVLLANLVYLPMTMFLSEEAFNSWGWRVPFLASAVLVFVAMWIRLGLEESTEFKAAKDAPADAARKMPIIEVLTRHWKTVLLAGGTFIATNGIAYAYMVYVLKYGEAELGYSKTAMLALLIVSCPFWMAGMAYSAWRSDLVGRRNIYLKSSTALVAAAALFFPLMDTAVLPVMLLAMIMLGFTLGCCAGPQSALFAELFPTEIRYSGASLGYQVGAILGGGLAPMIATSLFAATGTSMAITGYFVLIALVSLTSVLLLRVPSSYVPGSPEQRIVRPVQEGA</sequence>
<evidence type="ECO:0000256" key="5">
    <source>
        <dbReference type="ARBA" id="ARBA00022692"/>
    </source>
</evidence>
<evidence type="ECO:0000256" key="10">
    <source>
        <dbReference type="ARBA" id="ARBA00039918"/>
    </source>
</evidence>
<keyword evidence="14" id="KW-1185">Reference proteome</keyword>
<proteinExistence type="inferred from homology"/>
<feature type="transmembrane region" description="Helical" evidence="11">
    <location>
        <begin position="91"/>
        <end position="115"/>
    </location>
</feature>
<feature type="domain" description="Major facilitator superfamily (MFS) profile" evidence="12">
    <location>
        <begin position="18"/>
        <end position="430"/>
    </location>
</feature>
<dbReference type="SUPFAM" id="SSF103473">
    <property type="entry name" value="MFS general substrate transporter"/>
    <property type="match status" value="1"/>
</dbReference>
<dbReference type="EMBL" id="LS483468">
    <property type="protein sequence ID" value="SQI30058.1"/>
    <property type="molecule type" value="Genomic_DNA"/>
</dbReference>
<keyword evidence="6" id="KW-0769">Symport</keyword>
<keyword evidence="5 11" id="KW-0812">Transmembrane</keyword>
<evidence type="ECO:0000256" key="2">
    <source>
        <dbReference type="ARBA" id="ARBA00008240"/>
    </source>
</evidence>
<evidence type="ECO:0000313" key="13">
    <source>
        <dbReference type="EMBL" id="SQI30058.1"/>
    </source>
</evidence>
<dbReference type="PANTHER" id="PTHR43045">
    <property type="entry name" value="SHIKIMATE TRANSPORTER"/>
    <property type="match status" value="1"/>
</dbReference>
<feature type="transmembrane region" description="Helical" evidence="11">
    <location>
        <begin position="197"/>
        <end position="214"/>
    </location>
</feature>
<keyword evidence="7 11" id="KW-1133">Transmembrane helix</keyword>
<evidence type="ECO:0000313" key="14">
    <source>
        <dbReference type="Proteomes" id="UP000249091"/>
    </source>
</evidence>
<evidence type="ECO:0000256" key="1">
    <source>
        <dbReference type="ARBA" id="ARBA00004651"/>
    </source>
</evidence>
<dbReference type="PROSITE" id="PS50850">
    <property type="entry name" value="MFS"/>
    <property type="match status" value="1"/>
</dbReference>
<comment type="subcellular location">
    <subcellularLocation>
        <location evidence="1">Cell membrane</location>
        <topology evidence="1">Multi-pass membrane protein</topology>
    </subcellularLocation>
</comment>
<gene>
    <name evidence="13" type="primary">yhjE_1</name>
    <name evidence="13" type="ORF">NCTC10994_01375</name>
</gene>
<feature type="transmembrane region" description="Helical" evidence="11">
    <location>
        <begin position="313"/>
        <end position="331"/>
    </location>
</feature>
<feature type="transmembrane region" description="Helical" evidence="11">
    <location>
        <begin position="121"/>
        <end position="144"/>
    </location>
</feature>
<dbReference type="CDD" id="cd17369">
    <property type="entry name" value="MFS_ShiA_like"/>
    <property type="match status" value="1"/>
</dbReference>
<dbReference type="Gene3D" id="1.20.1250.20">
    <property type="entry name" value="MFS general substrate transporter like domains"/>
    <property type="match status" value="2"/>
</dbReference>
<evidence type="ECO:0000256" key="6">
    <source>
        <dbReference type="ARBA" id="ARBA00022847"/>
    </source>
</evidence>
<dbReference type="GO" id="GO:0015293">
    <property type="term" value="F:symporter activity"/>
    <property type="evidence" value="ECO:0007669"/>
    <property type="project" value="UniProtKB-KW"/>
</dbReference>
<feature type="transmembrane region" description="Helical" evidence="11">
    <location>
        <begin position="377"/>
        <end position="399"/>
    </location>
</feature>
<protein>
    <recommendedName>
        <fullName evidence="10">Putative proline/betaine transporter</fullName>
    </recommendedName>
</protein>
<comment type="similarity">
    <text evidence="2">Belongs to the major facilitator superfamily. Metabolite:H+ Symporter (MHS) family (TC 2.A.1.6) family.</text>
</comment>
<dbReference type="RefSeq" id="WP_072699989.1">
    <property type="nucleotide sequence ID" value="NZ_JAFBBL010000001.1"/>
</dbReference>
<dbReference type="GO" id="GO:0005886">
    <property type="term" value="C:plasma membrane"/>
    <property type="evidence" value="ECO:0007669"/>
    <property type="project" value="UniProtKB-SubCell"/>
</dbReference>